<dbReference type="EMBL" id="RBXR01000001">
    <property type="protein sequence ID" value="RKT71431.1"/>
    <property type="molecule type" value="Genomic_DNA"/>
</dbReference>
<dbReference type="InterPro" id="IPR009297">
    <property type="entry name" value="DUF952"/>
</dbReference>
<dbReference type="Pfam" id="PF06108">
    <property type="entry name" value="DUF952"/>
    <property type="match status" value="1"/>
</dbReference>
<comment type="caution">
    <text evidence="1">The sequence shown here is derived from an EMBL/GenBank/DDBJ whole genome shotgun (WGS) entry which is preliminary data.</text>
</comment>
<gene>
    <name evidence="1" type="ORF">DFJ66_4720</name>
</gene>
<evidence type="ECO:0000313" key="2">
    <source>
        <dbReference type="Proteomes" id="UP000272729"/>
    </source>
</evidence>
<dbReference type="OrthoDB" id="5638018at2"/>
<dbReference type="PANTHER" id="PTHR34129:SF1">
    <property type="entry name" value="DUF952 DOMAIN-CONTAINING PROTEIN"/>
    <property type="match status" value="1"/>
</dbReference>
<dbReference type="SUPFAM" id="SSF56399">
    <property type="entry name" value="ADP-ribosylation"/>
    <property type="match status" value="1"/>
</dbReference>
<reference evidence="1 2" key="1">
    <citation type="submission" date="2018-10" db="EMBL/GenBank/DDBJ databases">
        <title>Sequencing the genomes of 1000 actinobacteria strains.</title>
        <authorList>
            <person name="Klenk H.-P."/>
        </authorList>
    </citation>
    <scope>NUCLEOTIDE SEQUENCE [LARGE SCALE GENOMIC DNA]</scope>
    <source>
        <strain evidence="1 2">DSM 43911</strain>
    </source>
</reference>
<protein>
    <submittedName>
        <fullName evidence="1">Uncharacterized protein (DUF952 family)</fullName>
    </submittedName>
</protein>
<dbReference type="AlphaFoldDB" id="A0A495XAB9"/>
<proteinExistence type="predicted"/>
<evidence type="ECO:0000313" key="1">
    <source>
        <dbReference type="EMBL" id="RKT71431.1"/>
    </source>
</evidence>
<dbReference type="Gene3D" id="3.20.170.20">
    <property type="entry name" value="Protein of unknown function DUF952"/>
    <property type="match status" value="1"/>
</dbReference>
<name>A0A495XAB9_9PSEU</name>
<accession>A0A495XAB9</accession>
<organism evidence="1 2">
    <name type="scientific">Saccharothrix variisporea</name>
    <dbReference type="NCBI Taxonomy" id="543527"/>
    <lineage>
        <taxon>Bacteria</taxon>
        <taxon>Bacillati</taxon>
        <taxon>Actinomycetota</taxon>
        <taxon>Actinomycetes</taxon>
        <taxon>Pseudonocardiales</taxon>
        <taxon>Pseudonocardiaceae</taxon>
        <taxon>Saccharothrix</taxon>
    </lineage>
</organism>
<dbReference type="PANTHER" id="PTHR34129">
    <property type="entry name" value="BLR1139 PROTEIN"/>
    <property type="match status" value="1"/>
</dbReference>
<sequence>MLLRIASREEWARAREDGAIPLDPDGFVHCSDPGTVHLPANRLYRGRNDLVLLMIDPEGLPVLWEPGDGDETGPWFPHVYGPVPTDAVVAVHEFSPDSDGSFRPLPVL</sequence>
<dbReference type="Proteomes" id="UP000272729">
    <property type="component" value="Unassembled WGS sequence"/>
</dbReference>
<keyword evidence="2" id="KW-1185">Reference proteome</keyword>
<dbReference type="RefSeq" id="WP_121223756.1">
    <property type="nucleotide sequence ID" value="NZ_JBIUBA010000001.1"/>
</dbReference>